<keyword evidence="3" id="KW-0527">Neuropeptide</keyword>
<accession>A0ABM4CJV7</accession>
<evidence type="ECO:0000256" key="1">
    <source>
        <dbReference type="SAM" id="SignalP"/>
    </source>
</evidence>
<dbReference type="GO" id="GO:0007218">
    <property type="term" value="P:neuropeptide signaling pathway"/>
    <property type="evidence" value="ECO:0007669"/>
    <property type="project" value="UniProtKB-KW"/>
</dbReference>
<dbReference type="RefSeq" id="XP_065662049.1">
    <property type="nucleotide sequence ID" value="XM_065805977.1"/>
</dbReference>
<feature type="chain" id="PRO_5046141860" evidence="1">
    <location>
        <begin position="20"/>
        <end position="197"/>
    </location>
</feature>
<sequence>MAFLAFVFFVTSILMLTKADQNEDNQKYDGIARSLKVLLQNYYEKQEEKSDIQNIIEKFSEYQNTDHKRNDETNPMIEKKDSDTENRFNREALEQWFSGRFGLTNHKRNNEANPMIEKKDSDTENRFNRETIEQWLSGRFGLTNHKRNDEVNPMIEKKDSEIENRFNREAIEQWLGGRFGRTVYEFLLSETPEKRKK</sequence>
<feature type="signal peptide" evidence="1">
    <location>
        <begin position="1"/>
        <end position="19"/>
    </location>
</feature>
<keyword evidence="2" id="KW-1185">Reference proteome</keyword>
<organism evidence="2 3">
    <name type="scientific">Hydra vulgaris</name>
    <name type="common">Hydra</name>
    <name type="synonym">Hydra attenuata</name>
    <dbReference type="NCBI Taxonomy" id="6087"/>
    <lineage>
        <taxon>Eukaryota</taxon>
        <taxon>Metazoa</taxon>
        <taxon>Cnidaria</taxon>
        <taxon>Hydrozoa</taxon>
        <taxon>Hydroidolina</taxon>
        <taxon>Anthoathecata</taxon>
        <taxon>Aplanulata</taxon>
        <taxon>Hydridae</taxon>
        <taxon>Hydra</taxon>
    </lineage>
</organism>
<gene>
    <name evidence="3" type="primary">LOC100192288</name>
</gene>
<protein>
    <submittedName>
        <fullName evidence="3">Pol-RFamide neuropeptides isoform X10</fullName>
    </submittedName>
</protein>
<reference evidence="3" key="1">
    <citation type="submission" date="2025-08" db="UniProtKB">
        <authorList>
            <consortium name="RefSeq"/>
        </authorList>
    </citation>
    <scope>IDENTIFICATION</scope>
</reference>
<name>A0ABM4CJV7_HYDVU</name>
<proteinExistence type="predicted"/>
<evidence type="ECO:0000313" key="2">
    <source>
        <dbReference type="Proteomes" id="UP001652625"/>
    </source>
</evidence>
<evidence type="ECO:0000313" key="3">
    <source>
        <dbReference type="RefSeq" id="XP_065662049.1"/>
    </source>
</evidence>
<dbReference type="GeneID" id="100192288"/>
<keyword evidence="1" id="KW-0732">Signal</keyword>
<dbReference type="Proteomes" id="UP001652625">
    <property type="component" value="Chromosome 09"/>
</dbReference>